<evidence type="ECO:0000259" key="4">
    <source>
        <dbReference type="PROSITE" id="PS51891"/>
    </source>
</evidence>
<evidence type="ECO:0000313" key="5">
    <source>
        <dbReference type="EMBL" id="TCN79368.1"/>
    </source>
</evidence>
<gene>
    <name evidence="5" type="ORF">EDC91_13541</name>
</gene>
<accession>A0A4R2F7A7</accession>
<organism evidence="5 6">
    <name type="scientific">Shewanella fodinae</name>
    <dbReference type="NCBI Taxonomy" id="552357"/>
    <lineage>
        <taxon>Bacteria</taxon>
        <taxon>Pseudomonadati</taxon>
        <taxon>Pseudomonadota</taxon>
        <taxon>Gammaproteobacteria</taxon>
        <taxon>Alteromonadales</taxon>
        <taxon>Shewanellaceae</taxon>
        <taxon>Shewanella</taxon>
    </lineage>
</organism>
<evidence type="ECO:0000313" key="6">
    <source>
        <dbReference type="Proteomes" id="UP000294832"/>
    </source>
</evidence>
<dbReference type="EMBL" id="SLWF01000035">
    <property type="protein sequence ID" value="TCN79368.1"/>
    <property type="molecule type" value="Genomic_DNA"/>
</dbReference>
<dbReference type="InterPro" id="IPR037401">
    <property type="entry name" value="SnoaL-like"/>
</dbReference>
<name>A0A4R2F7A7_9GAMM</name>
<dbReference type="Pfam" id="PF04828">
    <property type="entry name" value="GFA"/>
    <property type="match status" value="1"/>
</dbReference>
<dbReference type="GO" id="GO:0046872">
    <property type="term" value="F:metal ion binding"/>
    <property type="evidence" value="ECO:0007669"/>
    <property type="project" value="UniProtKB-KW"/>
</dbReference>
<keyword evidence="6" id="KW-1185">Reference proteome</keyword>
<dbReference type="SUPFAM" id="SSF51316">
    <property type="entry name" value="Mss4-like"/>
    <property type="match status" value="1"/>
</dbReference>
<dbReference type="Gene3D" id="2.170.150.70">
    <property type="match status" value="1"/>
</dbReference>
<sequence>MIYRGSCHCQAVTFEVEAPAELEADYCNCSICRKSGYLHLIVPRSKFRLLTGEAVLTNYRFNTKVAQHTFCQICGIKPFYIPRSNPDGIDVNVNCLDTQPSAVKVTDFDGEHWEQHAHKLAHKSIESTSEKGEFPSPRETVLTWVKCFNQADITALCALYHDDAVNHQVVTEPLCGVAAIRQFFETEFARASMQCEIVQLHEAGHWAILEWRDPLGLRGCGFFLVESGKIRTQRGYFDQLSFFRAQNLSVPDTYFNHSSTQSKNDK</sequence>
<dbReference type="RefSeq" id="WP_243692008.1">
    <property type="nucleotide sequence ID" value="NZ_SLWF01000035.1"/>
</dbReference>
<evidence type="ECO:0000256" key="1">
    <source>
        <dbReference type="ARBA" id="ARBA00005495"/>
    </source>
</evidence>
<protein>
    <recommendedName>
        <fullName evidence="4">CENP-V/GFA domain-containing protein</fullName>
    </recommendedName>
</protein>
<keyword evidence="3" id="KW-0862">Zinc</keyword>
<dbReference type="PANTHER" id="PTHR28620:SF1">
    <property type="entry name" value="CENP-V_GFA DOMAIN-CONTAINING PROTEIN"/>
    <property type="match status" value="1"/>
</dbReference>
<feature type="domain" description="CENP-V/GFA" evidence="4">
    <location>
        <begin position="3"/>
        <end position="114"/>
    </location>
</feature>
<dbReference type="PANTHER" id="PTHR28620">
    <property type="entry name" value="CENTROMERE PROTEIN V"/>
    <property type="match status" value="1"/>
</dbReference>
<comment type="similarity">
    <text evidence="1">Belongs to the Gfa family.</text>
</comment>
<dbReference type="InterPro" id="IPR006913">
    <property type="entry name" value="CENP-V/GFA"/>
</dbReference>
<proteinExistence type="inferred from homology"/>
<reference evidence="5 6" key="1">
    <citation type="submission" date="2019-03" db="EMBL/GenBank/DDBJ databases">
        <title>Freshwater and sediment microbial communities from various areas in North America, analyzing microbe dynamics in response to fracking.</title>
        <authorList>
            <person name="Lamendella R."/>
        </authorList>
    </citation>
    <scope>NUCLEOTIDE SEQUENCE [LARGE SCALE GENOMIC DNA]</scope>
    <source>
        <strain evidence="5 6">74A</strain>
    </source>
</reference>
<comment type="caution">
    <text evidence="5">The sequence shown here is derived from an EMBL/GenBank/DDBJ whole genome shotgun (WGS) entry which is preliminary data.</text>
</comment>
<keyword evidence="2" id="KW-0479">Metal-binding</keyword>
<evidence type="ECO:0000256" key="3">
    <source>
        <dbReference type="ARBA" id="ARBA00022833"/>
    </source>
</evidence>
<dbReference type="GO" id="GO:0016846">
    <property type="term" value="F:carbon-sulfur lyase activity"/>
    <property type="evidence" value="ECO:0007669"/>
    <property type="project" value="InterPro"/>
</dbReference>
<evidence type="ECO:0000256" key="2">
    <source>
        <dbReference type="ARBA" id="ARBA00022723"/>
    </source>
</evidence>
<dbReference type="InterPro" id="IPR011057">
    <property type="entry name" value="Mss4-like_sf"/>
</dbReference>
<dbReference type="Pfam" id="PF12680">
    <property type="entry name" value="SnoaL_2"/>
    <property type="match status" value="1"/>
</dbReference>
<dbReference type="AlphaFoldDB" id="A0A4R2F7A7"/>
<dbReference type="PROSITE" id="PS51891">
    <property type="entry name" value="CENP_V_GFA"/>
    <property type="match status" value="1"/>
</dbReference>
<dbReference type="InterPro" id="IPR032710">
    <property type="entry name" value="NTF2-like_dom_sf"/>
</dbReference>
<dbReference type="InterPro" id="IPR052355">
    <property type="entry name" value="CENP-V-like"/>
</dbReference>
<dbReference type="Gene3D" id="3.10.450.50">
    <property type="match status" value="1"/>
</dbReference>
<dbReference type="SUPFAM" id="SSF54427">
    <property type="entry name" value="NTF2-like"/>
    <property type="match status" value="1"/>
</dbReference>
<dbReference type="Proteomes" id="UP000294832">
    <property type="component" value="Unassembled WGS sequence"/>
</dbReference>